<gene>
    <name evidence="2" type="ORF">PRZ48_006637</name>
</gene>
<organism evidence="2 3">
    <name type="scientific">Zasmidium cellare</name>
    <name type="common">Wine cellar mold</name>
    <name type="synonym">Racodium cellare</name>
    <dbReference type="NCBI Taxonomy" id="395010"/>
    <lineage>
        <taxon>Eukaryota</taxon>
        <taxon>Fungi</taxon>
        <taxon>Dikarya</taxon>
        <taxon>Ascomycota</taxon>
        <taxon>Pezizomycotina</taxon>
        <taxon>Dothideomycetes</taxon>
        <taxon>Dothideomycetidae</taxon>
        <taxon>Mycosphaerellales</taxon>
        <taxon>Mycosphaerellaceae</taxon>
        <taxon>Zasmidium</taxon>
    </lineage>
</organism>
<sequence>MQAAQKRSPSDPNEADSSESSTPRKIIDVACWPCRRRKAKRRTTGVRALRTARSVTHTSSYLSSTSLTTTAEVECSYEHEEGMTRQGSLRLKLDTATSRAENLECLFSQLRSRPDNEAALLLAVIRLGADLDQLVERLKAESDLEWLTHFSATQGIDVTGLQKS</sequence>
<feature type="region of interest" description="Disordered" evidence="1">
    <location>
        <begin position="1"/>
        <end position="22"/>
    </location>
</feature>
<feature type="compositionally biased region" description="Polar residues" evidence="1">
    <location>
        <begin position="1"/>
        <end position="11"/>
    </location>
</feature>
<dbReference type="Proteomes" id="UP001305779">
    <property type="component" value="Unassembled WGS sequence"/>
</dbReference>
<comment type="caution">
    <text evidence="2">The sequence shown here is derived from an EMBL/GenBank/DDBJ whole genome shotgun (WGS) entry which is preliminary data.</text>
</comment>
<dbReference type="PANTHER" id="PTHR47256:SF1">
    <property type="entry name" value="ZN(II)2CYS6 TRANSCRIPTION FACTOR (EUROFUNG)"/>
    <property type="match status" value="1"/>
</dbReference>
<keyword evidence="3" id="KW-1185">Reference proteome</keyword>
<reference evidence="2 3" key="1">
    <citation type="journal article" date="2023" name="G3 (Bethesda)">
        <title>A chromosome-level genome assembly of Zasmidium syzygii isolated from banana leaves.</title>
        <authorList>
            <person name="van Westerhoven A.C."/>
            <person name="Mehrabi R."/>
            <person name="Talebi R."/>
            <person name="Steentjes M.B.F."/>
            <person name="Corcolon B."/>
            <person name="Chong P.A."/>
            <person name="Kema G.H.J."/>
            <person name="Seidl M.F."/>
        </authorList>
    </citation>
    <scope>NUCLEOTIDE SEQUENCE [LARGE SCALE GENOMIC DNA]</scope>
    <source>
        <strain evidence="2 3">P124</strain>
    </source>
</reference>
<proteinExistence type="predicted"/>
<evidence type="ECO:0000256" key="1">
    <source>
        <dbReference type="SAM" id="MobiDB-lite"/>
    </source>
</evidence>
<dbReference type="PANTHER" id="PTHR47256">
    <property type="entry name" value="ZN(II)2CYS6 TRANSCRIPTION FACTOR (EUROFUNG)-RELATED"/>
    <property type="match status" value="1"/>
</dbReference>
<dbReference type="InterPro" id="IPR053187">
    <property type="entry name" value="Notoamide_regulator"/>
</dbReference>
<evidence type="ECO:0000313" key="3">
    <source>
        <dbReference type="Proteomes" id="UP001305779"/>
    </source>
</evidence>
<accession>A0ABR0ENM5</accession>
<name>A0ABR0ENM5_ZASCE</name>
<dbReference type="EMBL" id="JAXOVC010000004">
    <property type="protein sequence ID" value="KAK4503209.1"/>
    <property type="molecule type" value="Genomic_DNA"/>
</dbReference>
<protein>
    <submittedName>
        <fullName evidence="2">Uncharacterized protein</fullName>
    </submittedName>
</protein>
<evidence type="ECO:0000313" key="2">
    <source>
        <dbReference type="EMBL" id="KAK4503209.1"/>
    </source>
</evidence>